<dbReference type="Gene3D" id="3.10.20.320">
    <property type="entry name" value="Putative peptidoglycan bound protein (lpxtg motif)"/>
    <property type="match status" value="10"/>
</dbReference>
<evidence type="ECO:0000256" key="4">
    <source>
        <dbReference type="ARBA" id="ARBA00023088"/>
    </source>
</evidence>
<dbReference type="PROSITE" id="PS50847">
    <property type="entry name" value="GRAM_POS_ANCHORING"/>
    <property type="match status" value="1"/>
</dbReference>
<sequence>MVSKNNFKNKMEQTAARTPHYGIRKLSVGVASVLISTTLYMGATTAKADTLPSTATDAATTKPETASSSSSTQDNTTVDKTVETTTGVANDSTDTSVSTTPNAQVSTTNTTAGATSSDKSGANNNSLVTNNVESTTNTTTQTQPKPDVVTSDKANVDNQVGSNVENKATTTTGTISAPTTPKRVVRSLAAAPTANSKELVENQDYTVSNVSLEDHKKQDNFDEDATFLHADIKAKNGDVIANKEITVTFNKKEFGEFWNFKNQDLIYNDQVIGNLIGDARGKKFKIAFNDKTKGFKDINLSLKVYLSDNPYTMRDFYTNNPAKNNEKYTVRYNYQIGSTNYYVDREATIHYVAEEQPTTQTTEQFNKPISFWYAPQEWIQLDITYFTTRDGKTYAQIGGIPGKEIGYDLGLGKGFITPDTKSVTISFEPSSKYYSRDANILKISDNATFDEKTVTHRTQYDSNDLVAGFTDVYTTRPKDINEVSNKHTYYVKDLIKLDGNTLIATDATTSTGLNNLSARGGAGNNGYVGSNDVNYTIVSSDDLRKFVIDNAAKIIETRGEFLTSNSDYSNPGRIVAHNNTTGQDVYYELHNKVRVNNRDVTTPPDGAILVSAGKDIPTKIYSYTSTDIPSNVDKSKLTKEVTRTINVHNPNGTVDTTVQKVTYHQTVTVAGDEVVYNNDWKTADDTNWSEFDVPQIANYKASKDKVYGQWIGGVNTQNQTVDITYTATQVKETVNGSWTIKYTDKMTGEEIMPATTIHTQFTRTNTPATNTYGDWTYVPSSFSQTGTHINFTGDSKKLDNFDNGNFDNFTFNLGLPAAPNSNYNQAYSNFAITFQLRNNSDQPDTMEKTSSVPYDKVSIKQESQTRTLTEHYVYADGDKKGQKIADDAVVEIFYSREVKSINDQVVSTSEWKLDTTKGDNATPGYHVVSGTWTNLPTTWSVVSVSAPTIQGYTTDTNETENNPGHVSSLRWVYPTQSGELNDTFMPGNKHTYEYQPEHTTYYHANNQSIKINYVDDEKGGATVKSDTLNGKTDETVKTGITIPENYSVVGTTPSEYTFKANGNTDITVHLKHVIDTTSEEKTVTRTIKVTDPTGKVTTIPQTTKVTRSVSTDKVTNQKTYGDWTTSSFDAYTVPTIDGYTASQDKVDAVTVDGNTTDQTVNISYTADEVKEQTTFKHTFHYIDKYTGEKIIPDTVITVTYERTNIPGENKYGDWTIVPDSVTQTGTKVNATFTKTGSNTTVSGQNVDVYKLQFDYPPMPKNGNVTYSLIYGSTGISDIIYRDANKQAPTLDNEFQVKYNHVMNTSIKFVDDDFEGRDVDYRGGISGEVGEKYKLTDLPENYELANGQADTITFATDTPEQITVHLKHKVVTKQLKLNADLDLTRLVKYSYGDDEVNYLPWINNDELDFTYHYYNGKPVRVGSVTGSVQYDLVFKSVVKANGGETLKFGKTLLNYPSDDDVANGGALIGYEDLENHTFTDILNKETHENLNYKMYASANLTKDLFTNKKLFGPGTSGLVTFTFENGKQYGSDHEIDISTIDNSFSINFNDLVKSEFGIDENDDGSLSATAHLHMPIAYQPYISKTVTRTINVTNPDGTIKTIKQTAEINQNVGKDVNSNHYVYLHKGDVYVTDNNWSTYTVPTIDGYTATQPQVDKVAVNGDTTDQTIDISYTANKQSVNINYVDINDDNKVVHVTTVDGVTDGDATVTNELPAGYKLVDGQSVPKTIHFNANNDDINVKVQHSTVTVTPDSPKTPNDKLPDNPGKSYPSGVAKDDLVKTVTRKVVIVAPDGKETVTNQTVTFTRNATVDEVTGNVTYGSWSENGKHEFVTVNVPTVAGYTADGDVPSLNVTPDSKDTTVTINYTANEQSTQIVFVDKDGKTVDKVTVNGKTGDTVETNAKVPDGWKLTGNEVVPSQVTFTGEGVPDKKVTVDHATVTVTPDSPKTPSDKLPDNPGKSYPSGVAENDLNKDVTRTIKVTDPTGKATTETQTVHLTRSATVDEVTGDITYGDWSTGSFDGYDVPTIEGYTATQSNVDTATVTSDTQNSEVNISYTANPQSIKINYVDDDKGGATVKSDALNGKTDETVKTGITIPENYTVVGTTLSEYTFKANGNTDITVHLKHVIDTKSEEKTITRTIKVTNPNGGVMTIPQSAKSTRTVSTDKVTGEVTYGDWSKATLEGYDVPEIEGYTASQPSVDQTTVDGNVLDSEVNITYTANKQVISIDYVDNGKVISTQVLTGKTDETVKTNIQSPDKDKYVLVGTNPESYTFKAKDNADVRVEVKHVINDSTESKDVTRTIVVTSPDGKETTKVQKATVSRTVHTDAVTGDKTYDEWSKATLDKYNVPTVDGYTPSLNVVEGLEVDGNNEDSVVKVGYTANPQSIKVNYVDEDNGSSTVKTETLNGKTDQTVKTGIEIPDGYVVEGQVPTDYTFKAKDNADITVKLKHGTTTVTADNPKTTDDKLPDNPSKSYPSGVGQNDLNKDVTRTIKVTDPKGKVTTTTQTVHLTRTATVDEVTGKVSYGDWTTGSFDSYVVPSVEGYTASQAKVDEAKVTADSKNSEVNITYTANNQSAKIVYVDRDNGDSIVKTDTLNGKTDQTVKTGIETPDGYVVEGQVPTDYTFKAKDNADITVHLTHNKATVTPDKPKTTADKLPNNPTKSYPDGVGQNDLNKTVTRTIKVTTPDGKTSTTTQTVYLTRTATVDEVTGKVTYSDWTTGSFDSYDVPSVDGYTASQSKVDGTPVTADSSNNEVNISYTANDQSAKIVYVDNGKVVSTQVLTGKTDQTVKTNIQSPDKDKYVVVGNNPENYTFKAKDNEDIKVEVKHVVNTFKDYKNVIRSIEVTYPNGKTEKLAQVATLERTVHKDAVTGEETYSDWSNGGWDSFKAPEIKGYTADKDVKETVVTGDTTETTVSIVYTANEQATKIVYVDNDKSGSIVKTDTLNGKTDQTVKTDVKVPDGYVLEGSVPDNYTFTAGDNFDIIVHLKHGIVKVTPDKPKTTADKLPDSSKTYPKGVGQDDLNKTITRTIKVTTPDDKTSTTTQTVHLIRTARVDETTGQVTYDDWTTGSFDSYDVPSVDGYTASQAKVEETKVTSDSQDSEVNISYTANKQSIKVVYVDGYNSGSTVKTDTLTGKTDETVKTGIEIPDGYEVDGQVPSEYSFKAKDNADITVHLKHSTVTVIPDLPKTTDDKLPNNPTKSYPKGVAKDDLNKTVVRTIKVTTPDGKTTTTRQTVDLNRVAVVDEVTGQVTYSKWSLGELDRYDVPVVDGYIPSQDRVNMEVANSETKDSVVEITYAPNGQSINITYVDDDKGGATVKSYILAGKTDEVVKTGIEIPDGYEVKGDVPADYTFKAKDNADVTVHLKHKLDKGTETKTVSRIVKITLPDGQTKTIKQEQTLKRSKTTDLVTGDVVYGEWSKAEFDEVVAPEVDGYKPSQAKVEKETVDGNSSDQVVKITYKKVKSDVKVEAKPTVEAKHEAKVQIAPKVEAKASAKPQAKAQPKFVTTELPQTGEKQSKGTTIGAILVGLGSLLGLGALGKRKEK</sequence>
<evidence type="ECO:0000256" key="3">
    <source>
        <dbReference type="ARBA" id="ARBA00022729"/>
    </source>
</evidence>
<evidence type="ECO:0000256" key="5">
    <source>
        <dbReference type="SAM" id="MobiDB-lite"/>
    </source>
</evidence>
<dbReference type="InterPro" id="IPR041558">
    <property type="entry name" value="MucBP_2"/>
</dbReference>
<dbReference type="NCBIfam" id="TIGR01168">
    <property type="entry name" value="YSIRK_signal"/>
    <property type="match status" value="1"/>
</dbReference>
<evidence type="ECO:0000256" key="2">
    <source>
        <dbReference type="ARBA" id="ARBA00022525"/>
    </source>
</evidence>
<dbReference type="Pfam" id="PF17966">
    <property type="entry name" value="Muc_B2"/>
    <property type="match status" value="13"/>
</dbReference>
<dbReference type="InterPro" id="IPR019931">
    <property type="entry name" value="LPXTG_anchor"/>
</dbReference>
<feature type="region of interest" description="Disordered" evidence="5">
    <location>
        <begin position="3484"/>
        <end position="3510"/>
    </location>
</feature>
<dbReference type="Proteomes" id="UP000006227">
    <property type="component" value="Unassembled WGS sequence"/>
</dbReference>
<evidence type="ECO:0000256" key="6">
    <source>
        <dbReference type="SAM" id="Phobius"/>
    </source>
</evidence>
<dbReference type="EMBL" id="AFMN01000002">
    <property type="protein sequence ID" value="EGL98306.1"/>
    <property type="molecule type" value="Genomic_DNA"/>
</dbReference>
<dbReference type="Pfam" id="PF04650">
    <property type="entry name" value="YSIRK_signal"/>
    <property type="match status" value="1"/>
</dbReference>
<keyword evidence="6" id="KW-0472">Membrane</keyword>
<organism evidence="8 9">
    <name type="scientific">Ligilactobacillus salivarius NIAS840</name>
    <dbReference type="NCBI Taxonomy" id="1029822"/>
    <lineage>
        <taxon>Bacteria</taxon>
        <taxon>Bacillati</taxon>
        <taxon>Bacillota</taxon>
        <taxon>Bacilli</taxon>
        <taxon>Lactobacillales</taxon>
        <taxon>Lactobacillaceae</taxon>
        <taxon>Ligilactobacillus</taxon>
    </lineage>
</organism>
<dbReference type="RefSeq" id="WP_004564001.1">
    <property type="nucleotide sequence ID" value="NZ_AFMN01000002.1"/>
</dbReference>
<dbReference type="Pfam" id="PF00746">
    <property type="entry name" value="Gram_pos_anchor"/>
    <property type="match status" value="1"/>
</dbReference>
<feature type="region of interest" description="Disordered" evidence="5">
    <location>
        <begin position="2638"/>
        <end position="2667"/>
    </location>
</feature>
<feature type="region of interest" description="Disordered" evidence="5">
    <location>
        <begin position="2449"/>
        <end position="2481"/>
    </location>
</feature>
<protein>
    <recommendedName>
        <fullName evidence="7">Gram-positive cocci surface proteins LPxTG domain-containing protein</fullName>
    </recommendedName>
</protein>
<proteinExistence type="predicted"/>
<feature type="compositionally biased region" description="Low complexity" evidence="5">
    <location>
        <begin position="76"/>
        <end position="88"/>
    </location>
</feature>
<dbReference type="Pfam" id="PF17965">
    <property type="entry name" value="MucBP_2"/>
    <property type="match status" value="5"/>
</dbReference>
<comment type="caution">
    <text evidence="8">The sequence shown here is derived from an EMBL/GenBank/DDBJ whole genome shotgun (WGS) entry which is preliminary data.</text>
</comment>
<dbReference type="InterPro" id="IPR005877">
    <property type="entry name" value="YSIRK_signal_dom"/>
</dbReference>
<dbReference type="NCBIfam" id="TIGR01167">
    <property type="entry name" value="LPXTG_anchor"/>
    <property type="match status" value="1"/>
</dbReference>
<feature type="compositionally biased region" description="Polar residues" evidence="5">
    <location>
        <begin position="1936"/>
        <end position="1945"/>
    </location>
</feature>
<evidence type="ECO:0000313" key="8">
    <source>
        <dbReference type="EMBL" id="EGL98306.1"/>
    </source>
</evidence>
<feature type="compositionally biased region" description="Polar residues" evidence="5">
    <location>
        <begin position="89"/>
        <end position="105"/>
    </location>
</feature>
<dbReference type="PATRIC" id="fig|1029822.3.peg.1731"/>
<feature type="compositionally biased region" description="Low complexity" evidence="5">
    <location>
        <begin position="3484"/>
        <end position="3496"/>
    </location>
</feature>
<evidence type="ECO:0000256" key="1">
    <source>
        <dbReference type="ARBA" id="ARBA00022512"/>
    </source>
</evidence>
<feature type="compositionally biased region" description="Polar residues" evidence="5">
    <location>
        <begin position="2466"/>
        <end position="2478"/>
    </location>
</feature>
<evidence type="ECO:0000259" key="7">
    <source>
        <dbReference type="PROSITE" id="PS50847"/>
    </source>
</evidence>
<keyword evidence="3" id="KW-0732">Signal</keyword>
<dbReference type="InterPro" id="IPR041495">
    <property type="entry name" value="Mub_B2"/>
</dbReference>
<accession>F5VG17</accession>
<feature type="region of interest" description="Disordered" evidence="5">
    <location>
        <begin position="3181"/>
        <end position="3200"/>
    </location>
</feature>
<keyword evidence="1" id="KW-0134">Cell wall</keyword>
<evidence type="ECO:0000313" key="9">
    <source>
        <dbReference type="Proteomes" id="UP000006227"/>
    </source>
</evidence>
<keyword evidence="6" id="KW-0812">Transmembrane</keyword>
<feature type="region of interest" description="Disordered" evidence="5">
    <location>
        <begin position="54"/>
        <end position="153"/>
    </location>
</feature>
<feature type="region of interest" description="Disordered" evidence="5">
    <location>
        <begin position="1746"/>
        <end position="1771"/>
    </location>
</feature>
<dbReference type="Gene3D" id="2.60.40.4300">
    <property type="match status" value="13"/>
</dbReference>
<keyword evidence="4" id="KW-0572">Peptidoglycan-anchor</keyword>
<feature type="region of interest" description="Disordered" evidence="5">
    <location>
        <begin position="1936"/>
        <end position="1964"/>
    </location>
</feature>
<reference evidence="8 9" key="1">
    <citation type="journal article" date="2011" name="J. Bacteriol.">
        <title>Genome Sequence of Lactobacillus salivarius NIAS840, Isolated from Chicken Intestine.</title>
        <authorList>
            <person name="Ham J.S."/>
            <person name="Kim H.W."/>
            <person name="Seol K.H."/>
            <person name="Jang A."/>
            <person name="Jeong S.G."/>
            <person name="Oh M.H."/>
            <person name="Kim D.H."/>
            <person name="Kang D.K."/>
            <person name="Kim G.B."/>
            <person name="Cha C.J."/>
        </authorList>
    </citation>
    <scope>NUCLEOTIDE SEQUENCE [LARGE SCALE GENOMIC DNA]</scope>
    <source>
        <strain evidence="8 9">NIAS840</strain>
    </source>
</reference>
<feature type="domain" description="Gram-positive cocci surface proteins LPxTG" evidence="7">
    <location>
        <begin position="3502"/>
        <end position="3537"/>
    </location>
</feature>
<feature type="region of interest" description="Disordered" evidence="5">
    <location>
        <begin position="2993"/>
        <end position="3014"/>
    </location>
</feature>
<feature type="compositionally biased region" description="Low complexity" evidence="5">
    <location>
        <begin position="106"/>
        <end position="143"/>
    </location>
</feature>
<feature type="compositionally biased region" description="Basic and acidic residues" evidence="5">
    <location>
        <begin position="2993"/>
        <end position="3002"/>
    </location>
</feature>
<name>F5VG17_9LACO</name>
<feature type="transmembrane region" description="Helical" evidence="6">
    <location>
        <begin position="3512"/>
        <end position="3531"/>
    </location>
</feature>
<keyword evidence="2" id="KW-0964">Secreted</keyword>
<keyword evidence="6" id="KW-1133">Transmembrane helix</keyword>
<feature type="compositionally biased region" description="Polar residues" evidence="5">
    <location>
        <begin position="3501"/>
        <end position="3510"/>
    </location>
</feature>
<feature type="compositionally biased region" description="Polar residues" evidence="5">
    <location>
        <begin position="54"/>
        <end position="75"/>
    </location>
</feature>
<gene>
    <name evidence="8" type="ORF">NIAS840_01737</name>
</gene>